<proteinExistence type="predicted"/>
<reference evidence="2" key="2">
    <citation type="submission" date="2020-08" db="EMBL/GenBank/DDBJ databases">
        <title>Plant Genome Project.</title>
        <authorList>
            <person name="Zhang R.-G."/>
        </authorList>
    </citation>
    <scope>NUCLEOTIDE SEQUENCE</scope>
    <source>
        <strain evidence="2">Huo1</strain>
        <tissue evidence="2">Leaf</tissue>
    </source>
</reference>
<feature type="region of interest" description="Disordered" evidence="1">
    <location>
        <begin position="302"/>
        <end position="321"/>
    </location>
</feature>
<reference evidence="2" key="1">
    <citation type="submission" date="2018-01" db="EMBL/GenBank/DDBJ databases">
        <authorList>
            <person name="Mao J.F."/>
        </authorList>
    </citation>
    <scope>NUCLEOTIDE SEQUENCE</scope>
    <source>
        <strain evidence="2">Huo1</strain>
        <tissue evidence="2">Leaf</tissue>
    </source>
</reference>
<feature type="region of interest" description="Disordered" evidence="1">
    <location>
        <begin position="707"/>
        <end position="734"/>
    </location>
</feature>
<dbReference type="EMBL" id="PNBA02000301">
    <property type="protein sequence ID" value="KAG6384048.1"/>
    <property type="molecule type" value="Genomic_DNA"/>
</dbReference>
<feature type="compositionally biased region" description="Basic and acidic residues" evidence="1">
    <location>
        <begin position="355"/>
        <end position="373"/>
    </location>
</feature>
<protein>
    <recommendedName>
        <fullName evidence="4">Regulator of rDNA transcription protein 15</fullName>
    </recommendedName>
</protein>
<evidence type="ECO:0000256" key="1">
    <source>
        <dbReference type="SAM" id="MobiDB-lite"/>
    </source>
</evidence>
<feature type="region of interest" description="Disordered" evidence="1">
    <location>
        <begin position="432"/>
        <end position="458"/>
    </location>
</feature>
<feature type="compositionally biased region" description="Polar residues" evidence="1">
    <location>
        <begin position="119"/>
        <end position="132"/>
    </location>
</feature>
<gene>
    <name evidence="2" type="ORF">SASPL_156156</name>
</gene>
<feature type="region of interest" description="Disordered" evidence="1">
    <location>
        <begin position="1"/>
        <end position="22"/>
    </location>
</feature>
<feature type="compositionally biased region" description="Polar residues" evidence="1">
    <location>
        <begin position="1"/>
        <end position="13"/>
    </location>
</feature>
<dbReference type="Proteomes" id="UP000298416">
    <property type="component" value="Unassembled WGS sequence"/>
</dbReference>
<sequence>MATQDNTWSTIVSKKNKKKENDRVINAAIKQQYADYLHTSNGGTDDCSNHDAEECVPETPTKPSNAPNEAHNKEGEASASDGNFRSGTLQRPRSRGGEGFAPRFPRQQPFNQQHPVLQSGKTGTEYQQQSTGKAGRNGARERSKSRPRPQQQWKPTGTVYPFVLDPVRPKNKQHDDLSEKPSGSLIPASPNKFAPLAEETRPGLSEVTVVPLVDHQSLAEDILAAVLPPILAAMPGNPPFEQPTPFVNADRRLRSRSRDPRIQKELDQTENIVVDADPMGDKGPEPLGLGVQQAQIVATGKEYTGEKKSHKKQTKGTMATQAPSVVVKEGTTELTEEVACLATETVIIEAQVSDDDTRRGRPETRQSRSEKVGDPGSAGGVLKATSADPWSASFMVETRTLFVFHKSKNFTSDYEIRMPTAVPVNHYSDPEGQLTAPEARPGQLRPGAHRRQKGRDDRCTPINQNACLWSSEAFGPVPTSCTVPERSSITLRVINRNAGDGERGKLKSDEQTPVPTIEEAWRKRRRCPSRDPTCPYTPNTTHAPPRTLCLRKYDSTSQPTMHGISGSAAQTNDPKHAPLDTFPKHMGKTNLSHDGLNPAHIPYWWVNNPTLGEFCFTMIGSADIEGSKSNVAMNAWLPQASYPCGNFSDTSSFKFRRSKGSLGHAFTVRIRTGNQNQTSFYPSVLHEISVLVELILGHLRYLLTDVPPQPNSPPDNVFRPDRPTEASLGSKKRGDAPLPIHGISKITLKVVVFHFRLSAPTYPTPLKSFHKVGLESSSTGSSFPADSAKPVPLAVVSLDSRQGQWESR</sequence>
<feature type="region of interest" description="Disordered" evidence="1">
    <location>
        <begin position="523"/>
        <end position="547"/>
    </location>
</feature>
<dbReference type="AlphaFoldDB" id="A0A8X8VX62"/>
<feature type="compositionally biased region" description="Polar residues" evidence="1">
    <location>
        <begin position="80"/>
        <end position="91"/>
    </location>
</feature>
<accession>A0A8X8VX62</accession>
<dbReference type="PANTHER" id="PTHR33047:SF8">
    <property type="entry name" value="REGULATOR OF RDNA TRANSCRIPTION PROTEIN 15"/>
    <property type="match status" value="1"/>
</dbReference>
<evidence type="ECO:0000313" key="3">
    <source>
        <dbReference type="Proteomes" id="UP000298416"/>
    </source>
</evidence>
<dbReference type="InterPro" id="IPR052997">
    <property type="entry name" value="RRT15-like"/>
</dbReference>
<comment type="caution">
    <text evidence="2">The sequence shown here is derived from an EMBL/GenBank/DDBJ whole genome shotgun (WGS) entry which is preliminary data.</text>
</comment>
<dbReference type="PANTHER" id="PTHR33047">
    <property type="entry name" value="PROTEIN TAR1"/>
    <property type="match status" value="1"/>
</dbReference>
<organism evidence="2">
    <name type="scientific">Salvia splendens</name>
    <name type="common">Scarlet sage</name>
    <dbReference type="NCBI Taxonomy" id="180675"/>
    <lineage>
        <taxon>Eukaryota</taxon>
        <taxon>Viridiplantae</taxon>
        <taxon>Streptophyta</taxon>
        <taxon>Embryophyta</taxon>
        <taxon>Tracheophyta</taxon>
        <taxon>Spermatophyta</taxon>
        <taxon>Magnoliopsida</taxon>
        <taxon>eudicotyledons</taxon>
        <taxon>Gunneridae</taxon>
        <taxon>Pentapetalae</taxon>
        <taxon>asterids</taxon>
        <taxon>lamiids</taxon>
        <taxon>Lamiales</taxon>
        <taxon>Lamiaceae</taxon>
        <taxon>Nepetoideae</taxon>
        <taxon>Mentheae</taxon>
        <taxon>Salviinae</taxon>
        <taxon>Salvia</taxon>
        <taxon>Salvia subgen. Calosphace</taxon>
        <taxon>core Calosphace</taxon>
    </lineage>
</organism>
<feature type="compositionally biased region" description="Low complexity" evidence="1">
    <location>
        <begin position="102"/>
        <end position="115"/>
    </location>
</feature>
<feature type="region of interest" description="Disordered" evidence="1">
    <location>
        <begin position="352"/>
        <end position="383"/>
    </location>
</feature>
<name>A0A8X8VX62_SALSN</name>
<feature type="region of interest" description="Disordered" evidence="1">
    <location>
        <begin position="37"/>
        <end position="191"/>
    </location>
</feature>
<evidence type="ECO:0008006" key="4">
    <source>
        <dbReference type="Google" id="ProtNLM"/>
    </source>
</evidence>
<evidence type="ECO:0000313" key="2">
    <source>
        <dbReference type="EMBL" id="KAG6384048.1"/>
    </source>
</evidence>
<keyword evidence="3" id="KW-1185">Reference proteome</keyword>